<feature type="domain" description="GAG-pre-integrase" evidence="5">
    <location>
        <begin position="210"/>
        <end position="275"/>
    </location>
</feature>
<dbReference type="InterPro" id="IPR057670">
    <property type="entry name" value="SH3_retrovirus"/>
</dbReference>
<dbReference type="GO" id="GO:0006508">
    <property type="term" value="P:proteolysis"/>
    <property type="evidence" value="ECO:0007669"/>
    <property type="project" value="UniProtKB-KW"/>
</dbReference>
<dbReference type="EMBL" id="SSTE01021602">
    <property type="protein sequence ID" value="KAA0032445.1"/>
    <property type="molecule type" value="Genomic_DNA"/>
</dbReference>
<dbReference type="AlphaFoldDB" id="A0A5A7STA0"/>
<feature type="compositionally biased region" description="Basic and acidic residues" evidence="3">
    <location>
        <begin position="155"/>
        <end position="169"/>
    </location>
</feature>
<dbReference type="Proteomes" id="UP000321393">
    <property type="component" value="Unassembled WGS sequence"/>
</dbReference>
<dbReference type="Pfam" id="PF13976">
    <property type="entry name" value="gag_pre-integrs"/>
    <property type="match status" value="1"/>
</dbReference>
<dbReference type="InterPro" id="IPR039537">
    <property type="entry name" value="Retrotran_Ty1/copia-like"/>
</dbReference>
<evidence type="ECO:0000256" key="2">
    <source>
        <dbReference type="ARBA" id="ARBA00022801"/>
    </source>
</evidence>
<feature type="compositionally biased region" description="Low complexity" evidence="3">
    <location>
        <begin position="450"/>
        <end position="473"/>
    </location>
</feature>
<feature type="compositionally biased region" description="Basic and acidic residues" evidence="3">
    <location>
        <begin position="96"/>
        <end position="135"/>
    </location>
</feature>
<evidence type="ECO:0000259" key="6">
    <source>
        <dbReference type="Pfam" id="PF25597"/>
    </source>
</evidence>
<feature type="domain" description="Reverse transcriptase Ty1/copia-type" evidence="4">
    <location>
        <begin position="529"/>
        <end position="621"/>
    </location>
</feature>
<organism evidence="7 9">
    <name type="scientific">Cucumis melo var. makuwa</name>
    <name type="common">Oriental melon</name>
    <dbReference type="NCBI Taxonomy" id="1194695"/>
    <lineage>
        <taxon>Eukaryota</taxon>
        <taxon>Viridiplantae</taxon>
        <taxon>Streptophyta</taxon>
        <taxon>Embryophyta</taxon>
        <taxon>Tracheophyta</taxon>
        <taxon>Spermatophyta</taxon>
        <taxon>Magnoliopsida</taxon>
        <taxon>eudicotyledons</taxon>
        <taxon>Gunneridae</taxon>
        <taxon>Pentapetalae</taxon>
        <taxon>rosids</taxon>
        <taxon>fabids</taxon>
        <taxon>Cucurbitales</taxon>
        <taxon>Cucurbitaceae</taxon>
        <taxon>Benincaseae</taxon>
        <taxon>Cucumis</taxon>
    </lineage>
</organism>
<keyword evidence="1" id="KW-0479">Metal-binding</keyword>
<dbReference type="Pfam" id="PF07727">
    <property type="entry name" value="RVT_2"/>
    <property type="match status" value="1"/>
</dbReference>
<evidence type="ECO:0000256" key="1">
    <source>
        <dbReference type="ARBA" id="ARBA00022723"/>
    </source>
</evidence>
<evidence type="ECO:0000313" key="8">
    <source>
        <dbReference type="EMBL" id="TYJ96582.1"/>
    </source>
</evidence>
<dbReference type="GO" id="GO:0004190">
    <property type="term" value="F:aspartic-type endopeptidase activity"/>
    <property type="evidence" value="ECO:0007669"/>
    <property type="project" value="UniProtKB-KW"/>
</dbReference>
<gene>
    <name evidence="8" type="ORF">E5676_scaffold1243G00020</name>
    <name evidence="7" type="ORF">E6C27_scaffold999G00040</name>
</gene>
<comment type="caution">
    <text evidence="7">The sequence shown here is derived from an EMBL/GenBank/DDBJ whole genome shotgun (WGS) entry which is preliminary data.</text>
</comment>
<dbReference type="InterPro" id="IPR025724">
    <property type="entry name" value="GAG-pre-integrase_dom"/>
</dbReference>
<feature type="region of interest" description="Disordered" evidence="3">
    <location>
        <begin position="447"/>
        <end position="479"/>
    </location>
</feature>
<dbReference type="GO" id="GO:0046872">
    <property type="term" value="F:metal ion binding"/>
    <property type="evidence" value="ECO:0007669"/>
    <property type="project" value="UniProtKB-KW"/>
</dbReference>
<sequence>MKESELVSDYTSRLLAVVNEMKRFGETISDEQVVEKILRSLNEKFNFIVVAIEESKDLSTMSIDQLMGSLQAHEEKLLKKNKQMTEQLFQSKLKLKDKEDSLEKGNRGRGRDGNRGRGDFKDRGQGSYDQRKFDESNSNSNSSRGRGRQHYSRSSGERSNNDRRNKVEENANYAEKDEESGDSSLFLACKGAKTCENSAWYLDSGASNHMCGSKSMFVKLDKSVGGKDPNWIWHLRFGLLNFDGLRLLARKNMVKGLPYVKHPDQLCEGCLHGKQLRKSFPQESSSRPRRPLDRKTWVYFVKEKSEVFGMFKRFKALVEKESGYYIKALRSDREVYLSNRSSSRSLWNKTSQQAWTGRKPSIGHLRVFGCMAYAHIPDQKRSKLDDKSEKYVFVGYDASSKGYKLFNPITKKTIVSKDVVFDEEASWNWNDKPEDYKFLFFPDERDEPSDIASPPTSPITPQQSTSSSSASSSEGPRGMRSLQDIYDETEELKASQNDKWKIAMDEEIKAIKKNDTWELSTLPNGKKAVVFVPVAHLETIRLLIALAAQNNWKIFQMDVKSAFLNEYLEEEVYLEQPSGYSVKGQEDKVLKLKKALYGLKQAPRMWNSIINKYFLDNGYLRCPMNILFILSMFEDLKNAMTQEFEITDIGLMSYYLGVEVKQS</sequence>
<dbReference type="Proteomes" id="UP000321947">
    <property type="component" value="Unassembled WGS sequence"/>
</dbReference>
<feature type="region of interest" description="Disordered" evidence="3">
    <location>
        <begin position="96"/>
        <end position="176"/>
    </location>
</feature>
<name>A0A5A7STA0_CUCMM</name>
<dbReference type="EMBL" id="SSTD01019366">
    <property type="protein sequence ID" value="TYJ96582.1"/>
    <property type="molecule type" value="Genomic_DNA"/>
</dbReference>
<dbReference type="OrthoDB" id="906313at2759"/>
<keyword evidence="2" id="KW-0378">Hydrolase</keyword>
<evidence type="ECO:0000313" key="9">
    <source>
        <dbReference type="Proteomes" id="UP000321393"/>
    </source>
</evidence>
<dbReference type="PANTHER" id="PTHR42648:SF18">
    <property type="entry name" value="RETROTRANSPOSON, UNCLASSIFIED-LIKE PROTEIN"/>
    <property type="match status" value="1"/>
</dbReference>
<dbReference type="SUPFAM" id="SSF56672">
    <property type="entry name" value="DNA/RNA polymerases"/>
    <property type="match status" value="1"/>
</dbReference>
<dbReference type="PANTHER" id="PTHR42648">
    <property type="entry name" value="TRANSPOSASE, PUTATIVE-RELATED"/>
    <property type="match status" value="1"/>
</dbReference>
<evidence type="ECO:0000313" key="10">
    <source>
        <dbReference type="Proteomes" id="UP000321947"/>
    </source>
</evidence>
<dbReference type="InterPro" id="IPR043502">
    <property type="entry name" value="DNA/RNA_pol_sf"/>
</dbReference>
<feature type="domain" description="Retroviral polymerase SH3-like" evidence="6">
    <location>
        <begin position="370"/>
        <end position="433"/>
    </location>
</feature>
<proteinExistence type="predicted"/>
<evidence type="ECO:0000259" key="5">
    <source>
        <dbReference type="Pfam" id="PF13976"/>
    </source>
</evidence>
<dbReference type="Pfam" id="PF14223">
    <property type="entry name" value="Retrotran_gag_2"/>
    <property type="match status" value="1"/>
</dbReference>
<evidence type="ECO:0000313" key="7">
    <source>
        <dbReference type="EMBL" id="KAA0032445.1"/>
    </source>
</evidence>
<protein>
    <submittedName>
        <fullName evidence="7 8">Copia-type polyprotein</fullName>
    </submittedName>
</protein>
<accession>A0A5A7STA0</accession>
<reference evidence="9 10" key="1">
    <citation type="submission" date="2019-08" db="EMBL/GenBank/DDBJ databases">
        <title>Draft genome sequences of two oriental melons (Cucumis melo L. var makuwa).</title>
        <authorList>
            <person name="Kwon S.-Y."/>
        </authorList>
    </citation>
    <scope>NUCLEOTIDE SEQUENCE [LARGE SCALE GENOMIC DNA]</scope>
    <source>
        <strain evidence="10">cv. Chang Bougi</strain>
        <strain evidence="9">cv. SW 3</strain>
        <tissue evidence="7">Leaf</tissue>
    </source>
</reference>
<dbReference type="InterPro" id="IPR013103">
    <property type="entry name" value="RVT_2"/>
</dbReference>
<evidence type="ECO:0000259" key="4">
    <source>
        <dbReference type="Pfam" id="PF07727"/>
    </source>
</evidence>
<dbReference type="Pfam" id="PF25597">
    <property type="entry name" value="SH3_retrovirus"/>
    <property type="match status" value="1"/>
</dbReference>
<evidence type="ECO:0000256" key="3">
    <source>
        <dbReference type="SAM" id="MobiDB-lite"/>
    </source>
</evidence>